<organism evidence="1 2">
    <name type="scientific">Tuber magnatum</name>
    <name type="common">white Piedmont truffle</name>
    <dbReference type="NCBI Taxonomy" id="42249"/>
    <lineage>
        <taxon>Eukaryota</taxon>
        <taxon>Fungi</taxon>
        <taxon>Dikarya</taxon>
        <taxon>Ascomycota</taxon>
        <taxon>Pezizomycotina</taxon>
        <taxon>Pezizomycetes</taxon>
        <taxon>Pezizales</taxon>
        <taxon>Tuberaceae</taxon>
        <taxon>Tuber</taxon>
    </lineage>
</organism>
<dbReference type="Proteomes" id="UP000246991">
    <property type="component" value="Unassembled WGS sequence"/>
</dbReference>
<dbReference type="AlphaFoldDB" id="A0A317SX93"/>
<protein>
    <submittedName>
        <fullName evidence="1">Uncharacterized protein</fullName>
    </submittedName>
</protein>
<keyword evidence="2" id="KW-1185">Reference proteome</keyword>
<reference evidence="1 2" key="1">
    <citation type="submission" date="2018-03" db="EMBL/GenBank/DDBJ databases">
        <title>Genomes of Pezizomycetes fungi and the evolution of truffles.</title>
        <authorList>
            <person name="Murat C."/>
            <person name="Payen T."/>
            <person name="Noel B."/>
            <person name="Kuo A."/>
            <person name="Martin F.M."/>
        </authorList>
    </citation>
    <scope>NUCLEOTIDE SEQUENCE [LARGE SCALE GENOMIC DNA]</scope>
    <source>
        <strain evidence="1">091103-1</strain>
    </source>
</reference>
<proteinExistence type="predicted"/>
<evidence type="ECO:0000313" key="1">
    <source>
        <dbReference type="EMBL" id="PWW79105.1"/>
    </source>
</evidence>
<dbReference type="EMBL" id="PYWC01000010">
    <property type="protein sequence ID" value="PWW79105.1"/>
    <property type="molecule type" value="Genomic_DNA"/>
</dbReference>
<feature type="non-terminal residue" evidence="1">
    <location>
        <position position="1"/>
    </location>
</feature>
<accession>A0A317SX93</accession>
<dbReference type="STRING" id="42249.A0A317SX93"/>
<dbReference type="PANTHER" id="PTHR35871">
    <property type="entry name" value="EXPRESSED PROTEIN"/>
    <property type="match status" value="1"/>
</dbReference>
<sequence>IRTRIARQWLAKLGFSWVEVRKGMYIDGHECPAVVQDRVEFLERLQELASYIVEFDSAGKIKEKVYREGCEVGGLNPPIILITHDESTLSSNEGRA</sequence>
<name>A0A317SX93_9PEZI</name>
<evidence type="ECO:0000313" key="2">
    <source>
        <dbReference type="Proteomes" id="UP000246991"/>
    </source>
</evidence>
<dbReference type="OrthoDB" id="3047997at2759"/>
<comment type="caution">
    <text evidence="1">The sequence shown here is derived from an EMBL/GenBank/DDBJ whole genome shotgun (WGS) entry which is preliminary data.</text>
</comment>
<dbReference type="PANTHER" id="PTHR35871:SF1">
    <property type="entry name" value="CXC1-LIKE CYSTEINE CLUSTER ASSOCIATED WITH KDZ TRANSPOSASES DOMAIN-CONTAINING PROTEIN"/>
    <property type="match status" value="1"/>
</dbReference>
<gene>
    <name evidence="1" type="ORF">C7212DRAFT_152916</name>
</gene>